<dbReference type="InterPro" id="IPR044153">
    <property type="entry name" value="PIN_Pae0151-like"/>
</dbReference>
<proteinExistence type="inferred from homology"/>
<feature type="binding site" evidence="6">
    <location>
        <position position="5"/>
    </location>
    <ligand>
        <name>Mg(2+)</name>
        <dbReference type="ChEBI" id="CHEBI:18420"/>
    </ligand>
</feature>
<dbReference type="KEGG" id="nhy:JQS43_18530"/>
<evidence type="ECO:0000256" key="6">
    <source>
        <dbReference type="HAMAP-Rule" id="MF_00265"/>
    </source>
</evidence>
<evidence type="ECO:0000313" key="9">
    <source>
        <dbReference type="Proteomes" id="UP000662857"/>
    </source>
</evidence>
<evidence type="ECO:0000313" key="8">
    <source>
        <dbReference type="EMBL" id="QSB13570.1"/>
    </source>
</evidence>
<feature type="domain" description="PIN" evidence="7">
    <location>
        <begin position="2"/>
        <end position="115"/>
    </location>
</feature>
<keyword evidence="9" id="KW-1185">Reference proteome</keyword>
<dbReference type="Proteomes" id="UP000662857">
    <property type="component" value="Chromosome"/>
</dbReference>
<dbReference type="InterPro" id="IPR029060">
    <property type="entry name" value="PIN-like_dom_sf"/>
</dbReference>
<keyword evidence="2 6" id="KW-0540">Nuclease</keyword>
<protein>
    <recommendedName>
        <fullName evidence="6">Ribonuclease VapC</fullName>
        <shortName evidence="6">RNase VapC</shortName>
        <ecNumber evidence="6">3.1.-.-</ecNumber>
    </recommendedName>
    <alternativeName>
        <fullName evidence="6">Toxin VapC</fullName>
    </alternativeName>
</protein>
<dbReference type="InterPro" id="IPR002716">
    <property type="entry name" value="PIN_dom"/>
</dbReference>
<evidence type="ECO:0000256" key="4">
    <source>
        <dbReference type="ARBA" id="ARBA00022801"/>
    </source>
</evidence>
<dbReference type="CDD" id="cd09873">
    <property type="entry name" value="PIN_Pae0151-like"/>
    <property type="match status" value="1"/>
</dbReference>
<keyword evidence="4 6" id="KW-0378">Hydrolase</keyword>
<reference evidence="8" key="1">
    <citation type="submission" date="2021-02" db="EMBL/GenBank/DDBJ databases">
        <title>Natrosporangium hydrolyticum gen. nov., sp. nov, a haloalkaliphilic actinobacterium from a soda solonchak soil.</title>
        <authorList>
            <person name="Sorokin D.Y."/>
            <person name="Khijniak T.V."/>
            <person name="Zakharycheva A.P."/>
            <person name="Boueva O.V."/>
            <person name="Ariskina E.V."/>
            <person name="Hahnke R.L."/>
            <person name="Bunk B."/>
            <person name="Sproer C."/>
            <person name="Schumann P."/>
            <person name="Evtushenko L.I."/>
            <person name="Kublanov I.V."/>
        </authorList>
    </citation>
    <scope>NUCLEOTIDE SEQUENCE</scope>
    <source>
        <strain evidence="8">DSM 106523</strain>
    </source>
</reference>
<dbReference type="SUPFAM" id="SSF88723">
    <property type="entry name" value="PIN domain-like"/>
    <property type="match status" value="1"/>
</dbReference>
<evidence type="ECO:0000256" key="3">
    <source>
        <dbReference type="ARBA" id="ARBA00022723"/>
    </source>
</evidence>
<dbReference type="Gene3D" id="3.40.50.1010">
    <property type="entry name" value="5'-nuclease"/>
    <property type="match status" value="1"/>
</dbReference>
<dbReference type="PANTHER" id="PTHR35901">
    <property type="entry name" value="RIBONUCLEASE VAPC3"/>
    <property type="match status" value="1"/>
</dbReference>
<organism evidence="8 9">
    <name type="scientific">Natronosporangium hydrolyticum</name>
    <dbReference type="NCBI Taxonomy" id="2811111"/>
    <lineage>
        <taxon>Bacteria</taxon>
        <taxon>Bacillati</taxon>
        <taxon>Actinomycetota</taxon>
        <taxon>Actinomycetes</taxon>
        <taxon>Micromonosporales</taxon>
        <taxon>Micromonosporaceae</taxon>
        <taxon>Natronosporangium</taxon>
    </lineage>
</organism>
<dbReference type="PANTHER" id="PTHR35901:SF1">
    <property type="entry name" value="EXONUCLEASE VAPC9"/>
    <property type="match status" value="1"/>
</dbReference>
<dbReference type="AlphaFoldDB" id="A0A895YHD1"/>
<dbReference type="EC" id="3.1.-.-" evidence="6"/>
<comment type="similarity">
    <text evidence="6">Belongs to the PINc/VapC protein family.</text>
</comment>
<dbReference type="RefSeq" id="WP_239675664.1">
    <property type="nucleotide sequence ID" value="NZ_CP070499.1"/>
</dbReference>
<dbReference type="GO" id="GO:0000287">
    <property type="term" value="F:magnesium ion binding"/>
    <property type="evidence" value="ECO:0007669"/>
    <property type="project" value="UniProtKB-UniRule"/>
</dbReference>
<dbReference type="GO" id="GO:0016787">
    <property type="term" value="F:hydrolase activity"/>
    <property type="evidence" value="ECO:0007669"/>
    <property type="project" value="UniProtKB-KW"/>
</dbReference>
<dbReference type="EMBL" id="CP070499">
    <property type="protein sequence ID" value="QSB13570.1"/>
    <property type="molecule type" value="Genomic_DNA"/>
</dbReference>
<evidence type="ECO:0000256" key="1">
    <source>
        <dbReference type="ARBA" id="ARBA00022649"/>
    </source>
</evidence>
<accession>A0A895YHD1</accession>
<comment type="cofactor">
    <cofactor evidence="6">
        <name>Mg(2+)</name>
        <dbReference type="ChEBI" id="CHEBI:18420"/>
    </cofactor>
</comment>
<keyword evidence="6" id="KW-0800">Toxin</keyword>
<dbReference type="InterPro" id="IPR022907">
    <property type="entry name" value="VapC_family"/>
</dbReference>
<dbReference type="GO" id="GO:0004540">
    <property type="term" value="F:RNA nuclease activity"/>
    <property type="evidence" value="ECO:0007669"/>
    <property type="project" value="InterPro"/>
</dbReference>
<dbReference type="GO" id="GO:0090729">
    <property type="term" value="F:toxin activity"/>
    <property type="evidence" value="ECO:0007669"/>
    <property type="project" value="UniProtKB-KW"/>
</dbReference>
<keyword evidence="5 6" id="KW-0460">Magnesium</keyword>
<gene>
    <name evidence="6" type="primary">vapC</name>
    <name evidence="8" type="ORF">JQS43_18530</name>
</gene>
<keyword evidence="1 6" id="KW-1277">Toxin-antitoxin system</keyword>
<comment type="function">
    <text evidence="6">Toxic component of a toxin-antitoxin (TA) system. An RNase.</text>
</comment>
<keyword evidence="3 6" id="KW-0479">Metal-binding</keyword>
<evidence type="ECO:0000256" key="2">
    <source>
        <dbReference type="ARBA" id="ARBA00022722"/>
    </source>
</evidence>
<dbReference type="InterPro" id="IPR051619">
    <property type="entry name" value="TypeII_TA_RNase_PINc/VapC"/>
</dbReference>
<dbReference type="HAMAP" id="MF_00265">
    <property type="entry name" value="VapC_Nob1"/>
    <property type="match status" value="1"/>
</dbReference>
<sequence>MIVADCSAIVHVFTAAKLDQALVERLSLDPIHAPHLLDVEVLHALRGLVAGRKLSAERAEHARHLVGRLRITRYPMSALAERIWSLRHNLTAYDAAYVALAEVLGCPLVTRDAKLVGGGHRATVALYPPGA</sequence>
<name>A0A895YHD1_9ACTN</name>
<dbReference type="Pfam" id="PF01850">
    <property type="entry name" value="PIN"/>
    <property type="match status" value="1"/>
</dbReference>
<evidence type="ECO:0000256" key="5">
    <source>
        <dbReference type="ARBA" id="ARBA00022842"/>
    </source>
</evidence>
<feature type="binding site" evidence="6">
    <location>
        <position position="94"/>
    </location>
    <ligand>
        <name>Mg(2+)</name>
        <dbReference type="ChEBI" id="CHEBI:18420"/>
    </ligand>
</feature>
<evidence type="ECO:0000259" key="7">
    <source>
        <dbReference type="Pfam" id="PF01850"/>
    </source>
</evidence>